<evidence type="ECO:0000313" key="3">
    <source>
        <dbReference type="Proteomes" id="UP000233767"/>
    </source>
</evidence>
<accession>A0A497TVY4</accession>
<evidence type="ECO:0000313" key="2">
    <source>
        <dbReference type="EMBL" id="RLJ23341.1"/>
    </source>
</evidence>
<comment type="caution">
    <text evidence="2">The sequence shown here is derived from an EMBL/GenBank/DDBJ whole genome shotgun (WGS) entry which is preliminary data.</text>
</comment>
<organism evidence="2 4">
    <name type="scientific">Flavobacterium lindanitolerans</name>
    <dbReference type="NCBI Taxonomy" id="428988"/>
    <lineage>
        <taxon>Bacteria</taxon>
        <taxon>Pseudomonadati</taxon>
        <taxon>Bacteroidota</taxon>
        <taxon>Flavobacteriia</taxon>
        <taxon>Flavobacteriales</taxon>
        <taxon>Flavobacteriaceae</taxon>
        <taxon>Flavobacterium</taxon>
    </lineage>
</organism>
<dbReference type="EMBL" id="RCCB01000015">
    <property type="protein sequence ID" value="RLJ23341.1"/>
    <property type="molecule type" value="Genomic_DNA"/>
</dbReference>
<gene>
    <name evidence="1" type="ORF">B0G92_3243</name>
    <name evidence="2" type="ORF">CLV50_3156</name>
</gene>
<evidence type="ECO:0000313" key="4">
    <source>
        <dbReference type="Proteomes" id="UP000275027"/>
    </source>
</evidence>
<reference evidence="1 3" key="1">
    <citation type="submission" date="2017-12" db="EMBL/GenBank/DDBJ databases">
        <title>Genomic Encyclopedia of Type Strains, Phase III (KMG-III): the genomes of soil and plant-associated and newly described type strains.</title>
        <authorList>
            <person name="Whitman W."/>
        </authorList>
    </citation>
    <scope>NUCLEOTIDE SEQUENCE [LARGE SCALE GENOMIC DNA]</scope>
    <source>
        <strain evidence="1 3">IP-10</strain>
    </source>
</reference>
<sequence>MIFSLRLCVFASNYFRVKTQSRKTFVVKFPAIHYFYRMTEENLKILSFFENIEKYYGCKTEITEGLYSLQESFDNHSTTWNLSEFTLTRSGYRKSGGRMMMEGEKMYFEISAALIVSFKQTGRNSFEFIEKYGESVFRITKIRFHYRY</sequence>
<dbReference type="AlphaFoldDB" id="A0A497TVY4"/>
<reference evidence="2 4" key="2">
    <citation type="submission" date="2018-10" db="EMBL/GenBank/DDBJ databases">
        <title>Genomic Encyclopedia of Archaeal and Bacterial Type Strains, Phase II (KMG-II): from individual species to whole genera.</title>
        <authorList>
            <person name="Goeker M."/>
        </authorList>
    </citation>
    <scope>NUCLEOTIDE SEQUENCE [LARGE SCALE GENOMIC DNA]</scope>
    <source>
        <strain evidence="2 4">DSM 21886</strain>
    </source>
</reference>
<protein>
    <submittedName>
        <fullName evidence="2">Uncharacterized protein</fullName>
    </submittedName>
</protein>
<evidence type="ECO:0000313" key="1">
    <source>
        <dbReference type="EMBL" id="PKW20163.1"/>
    </source>
</evidence>
<dbReference type="EMBL" id="PJND01000011">
    <property type="protein sequence ID" value="PKW20163.1"/>
    <property type="molecule type" value="Genomic_DNA"/>
</dbReference>
<keyword evidence="3" id="KW-1185">Reference proteome</keyword>
<dbReference type="Proteomes" id="UP000233767">
    <property type="component" value="Unassembled WGS sequence"/>
</dbReference>
<name>A0A497TVY4_9FLAO</name>
<proteinExistence type="predicted"/>
<dbReference type="Proteomes" id="UP000275027">
    <property type="component" value="Unassembled WGS sequence"/>
</dbReference>